<evidence type="ECO:0000313" key="4">
    <source>
        <dbReference type="Proteomes" id="UP000093226"/>
    </source>
</evidence>
<reference evidence="4" key="1">
    <citation type="submission" date="2016-03" db="EMBL/GenBank/DDBJ databases">
        <title>Draft genome sequence of Paenibacillus glacialis DSM 22343.</title>
        <authorList>
            <person name="Shin S.-K."/>
            <person name="Yi H."/>
        </authorList>
    </citation>
    <scope>NUCLEOTIDE SEQUENCE [LARGE SCALE GENOMIC DNA]</scope>
    <source>
        <strain evidence="4">NBRC 105008</strain>
    </source>
</reference>
<proteinExistence type="predicted"/>
<protein>
    <submittedName>
        <fullName evidence="3">Uncharacterized nucleotidyltransferase</fullName>
    </submittedName>
</protein>
<dbReference type="Proteomes" id="UP000182367">
    <property type="component" value="Unassembled WGS sequence"/>
</dbReference>
<evidence type="ECO:0000313" key="6">
    <source>
        <dbReference type="Proteomes" id="UP000321579"/>
    </source>
</evidence>
<evidence type="ECO:0000313" key="3">
    <source>
        <dbReference type="EMBL" id="SDI69646.1"/>
    </source>
</evidence>
<accession>A0A1B9DNV4</accession>
<dbReference type="Pfam" id="PF14907">
    <property type="entry name" value="NTP_transf_5"/>
    <property type="match status" value="1"/>
</dbReference>
<dbReference type="EMBL" id="BJVF01000001">
    <property type="protein sequence ID" value="GEL10400.1"/>
    <property type="molecule type" value="Genomic_DNA"/>
</dbReference>
<dbReference type="EMBL" id="LVEO01000018">
    <property type="protein sequence ID" value="OCB71382.1"/>
    <property type="molecule type" value="Genomic_DNA"/>
</dbReference>
<sequence length="417" mass="49812">MITISDIKNKYGISMALVILCTRVYFKTAEIDDLNTFIASNDIEWSDVFKTCRKHRIRSFIYRVLLKIEIPEKIRLEINIELKRNSVQNIKLALETEKLINILNQQGIKILPYKGAAYSKQFFGNINMRESSDIDLILNPDDLSKIFPIMKELGFQSYQLEYYHRIGHKKFIKTHKDFNFDKFLGEKIEFHVEFHFNIINKNLHVNKKLNYFDWNNPQENQLINKKIHFINPIEHFKAVCMHHLLQDQLGHLKTIIDLTQGMNWVENYQIQNNNENNNSETFTLLNKNLNTNIVKATINQLLATQFKNKLVEKKKIDILIHFILSNNYQKMRNNKFPIWDAIKYHYSIITRTKEFYITLEDKFFYLYNQILSTFKPQAVDYMIIKINKPFHFLYYIARPIRLLFLPQDPQSATKNKI</sequence>
<dbReference type="RefSeq" id="WP_066327910.1">
    <property type="nucleotide sequence ID" value="NZ_BJVF01000001.1"/>
</dbReference>
<name>A0A1B9DNV4_9FLAO</name>
<reference evidence="1 6" key="4">
    <citation type="submission" date="2019-07" db="EMBL/GenBank/DDBJ databases">
        <title>Whole genome shotgun sequence of Flavobacterium glycines NBRC 105008.</title>
        <authorList>
            <person name="Hosoyama A."/>
            <person name="Uohara A."/>
            <person name="Ohji S."/>
            <person name="Ichikawa N."/>
        </authorList>
    </citation>
    <scope>NUCLEOTIDE SEQUENCE [LARGE SCALE GENOMIC DNA]</scope>
    <source>
        <strain evidence="1 6">NBRC 105008</strain>
    </source>
</reference>
<dbReference type="Proteomes" id="UP000093226">
    <property type="component" value="Unassembled WGS sequence"/>
</dbReference>
<dbReference type="EMBL" id="FNEO01000001">
    <property type="protein sequence ID" value="SDI69646.1"/>
    <property type="molecule type" value="Genomic_DNA"/>
</dbReference>
<keyword evidence="5" id="KW-1185">Reference proteome</keyword>
<dbReference type="OrthoDB" id="762149at2"/>
<reference evidence="3 5" key="3">
    <citation type="submission" date="2016-10" db="EMBL/GenBank/DDBJ databases">
        <authorList>
            <person name="Varghese N."/>
            <person name="Submissions S."/>
        </authorList>
    </citation>
    <scope>NUCLEOTIDE SEQUENCE [LARGE SCALE GENOMIC DNA]</scope>
    <source>
        <strain evidence="3 5">Gm-149</strain>
    </source>
</reference>
<dbReference type="Proteomes" id="UP000321579">
    <property type="component" value="Unassembled WGS sequence"/>
</dbReference>
<reference evidence="2" key="2">
    <citation type="submission" date="2016-03" db="EMBL/GenBank/DDBJ databases">
        <authorList>
            <person name="Ploux O."/>
        </authorList>
    </citation>
    <scope>NUCLEOTIDE SEQUENCE</scope>
    <source>
        <strain evidence="2">NBRC 105008</strain>
    </source>
</reference>
<evidence type="ECO:0000313" key="5">
    <source>
        <dbReference type="Proteomes" id="UP000182367"/>
    </source>
</evidence>
<evidence type="ECO:0000313" key="2">
    <source>
        <dbReference type="EMBL" id="OCB71382.1"/>
    </source>
</evidence>
<evidence type="ECO:0000313" key="1">
    <source>
        <dbReference type="EMBL" id="GEL10400.1"/>
    </source>
</evidence>
<dbReference type="InterPro" id="IPR039498">
    <property type="entry name" value="NTP_transf_5"/>
</dbReference>
<comment type="caution">
    <text evidence="2">The sequence shown here is derived from an EMBL/GenBank/DDBJ whole genome shotgun (WGS) entry which is preliminary data.</text>
</comment>
<dbReference type="STRING" id="551990.SAMN05192550_0566"/>
<dbReference type="AlphaFoldDB" id="A0A1B9DNV4"/>
<organism evidence="2 4">
    <name type="scientific">Flavobacterium glycines</name>
    <dbReference type="NCBI Taxonomy" id="551990"/>
    <lineage>
        <taxon>Bacteria</taxon>
        <taxon>Pseudomonadati</taxon>
        <taxon>Bacteroidota</taxon>
        <taxon>Flavobacteriia</taxon>
        <taxon>Flavobacteriales</taxon>
        <taxon>Flavobacteriaceae</taxon>
        <taxon>Flavobacterium</taxon>
    </lineage>
</organism>
<gene>
    <name evidence="2" type="ORF">FBGL_09055</name>
    <name evidence="1" type="ORF">FGL01_11390</name>
    <name evidence="3" type="ORF">SAMN05192550_0566</name>
</gene>